<dbReference type="InterPro" id="IPR019076">
    <property type="entry name" value="Spore_lipoprot_YhcN/YlaJ-like"/>
</dbReference>
<dbReference type="Pfam" id="PF09580">
    <property type="entry name" value="Spore_YhcN_YlaJ"/>
    <property type="match status" value="1"/>
</dbReference>
<feature type="region of interest" description="Disordered" evidence="1">
    <location>
        <begin position="182"/>
        <end position="223"/>
    </location>
</feature>
<dbReference type="PROSITE" id="PS51257">
    <property type="entry name" value="PROKAR_LIPOPROTEIN"/>
    <property type="match status" value="1"/>
</dbReference>
<reference evidence="3 4" key="1">
    <citation type="submission" date="2021-01" db="EMBL/GenBank/DDBJ databases">
        <title>Genomic Encyclopedia of Type Strains, Phase IV (KMG-IV): sequencing the most valuable type-strain genomes for metagenomic binning, comparative biology and taxonomic classification.</title>
        <authorList>
            <person name="Goeker M."/>
        </authorList>
    </citation>
    <scope>NUCLEOTIDE SEQUENCE [LARGE SCALE GENOMIC DNA]</scope>
    <source>
        <strain evidence="3 4">DSM 104297</strain>
    </source>
</reference>
<accession>A0ABS2QYN4</accession>
<dbReference type="Proteomes" id="UP000809829">
    <property type="component" value="Unassembled WGS sequence"/>
</dbReference>
<proteinExistence type="predicted"/>
<comment type="caution">
    <text evidence="3">The sequence shown here is derived from an EMBL/GenBank/DDBJ whole genome shotgun (WGS) entry which is preliminary data.</text>
</comment>
<dbReference type="EMBL" id="JAFBFC010000007">
    <property type="protein sequence ID" value="MBM7704595.1"/>
    <property type="molecule type" value="Genomic_DNA"/>
</dbReference>
<sequence length="223" mass="25308">MHKYMLIAMLTMSMLITGCQGQDNANENDGQALYESGNTINVSETNDMYNRDEKKNNRYGYVRHQKSPVANENQMAQNIATFDREQAADSISRLSTAIPTVDDVAVLVTDEEVLIAYKADTKNRNETADQVKRTAMSVVPRYYHVYVSDNSTHFADIERFSQVDIRDKNIQSSIDQTIKEMLQSPQGRKMTDGEDANGEGQNELNEPMTDDRDKASTRKNMME</sequence>
<evidence type="ECO:0000256" key="1">
    <source>
        <dbReference type="SAM" id="MobiDB-lite"/>
    </source>
</evidence>
<organism evidence="3 4">
    <name type="scientific">Priestia iocasae</name>
    <dbReference type="NCBI Taxonomy" id="2291674"/>
    <lineage>
        <taxon>Bacteria</taxon>
        <taxon>Bacillati</taxon>
        <taxon>Bacillota</taxon>
        <taxon>Bacilli</taxon>
        <taxon>Bacillales</taxon>
        <taxon>Bacillaceae</taxon>
        <taxon>Priestia</taxon>
    </lineage>
</organism>
<gene>
    <name evidence="3" type="ORF">JOC83_003452</name>
</gene>
<feature type="chain" id="PRO_5045480963" description="Sporulation protein" evidence="2">
    <location>
        <begin position="22"/>
        <end position="223"/>
    </location>
</feature>
<evidence type="ECO:0000256" key="2">
    <source>
        <dbReference type="SAM" id="SignalP"/>
    </source>
</evidence>
<keyword evidence="2" id="KW-0732">Signal</keyword>
<evidence type="ECO:0000313" key="3">
    <source>
        <dbReference type="EMBL" id="MBM7704595.1"/>
    </source>
</evidence>
<evidence type="ECO:0008006" key="5">
    <source>
        <dbReference type="Google" id="ProtNLM"/>
    </source>
</evidence>
<name>A0ABS2QYN4_9BACI</name>
<feature type="signal peptide" evidence="2">
    <location>
        <begin position="1"/>
        <end position="21"/>
    </location>
</feature>
<feature type="compositionally biased region" description="Basic and acidic residues" evidence="1">
    <location>
        <begin position="209"/>
        <end position="223"/>
    </location>
</feature>
<evidence type="ECO:0000313" key="4">
    <source>
        <dbReference type="Proteomes" id="UP000809829"/>
    </source>
</evidence>
<dbReference type="RefSeq" id="WP_205188594.1">
    <property type="nucleotide sequence ID" value="NZ_JAFBFC010000007.1"/>
</dbReference>
<keyword evidence="4" id="KW-1185">Reference proteome</keyword>
<protein>
    <recommendedName>
        <fullName evidence="5">Sporulation protein</fullName>
    </recommendedName>
</protein>